<reference evidence="1" key="2">
    <citation type="submission" date="2013-04" db="UniProtKB">
        <authorList>
            <consortium name="EnsemblPlants"/>
        </authorList>
    </citation>
    <scope>IDENTIFICATION</scope>
</reference>
<dbReference type="Gramene" id="OB01G26320.1">
    <property type="protein sequence ID" value="OB01G26320.1"/>
    <property type="gene ID" value="OB01G26320"/>
</dbReference>
<evidence type="ECO:0000313" key="1">
    <source>
        <dbReference type="EnsemblPlants" id="OB01G26320.1"/>
    </source>
</evidence>
<dbReference type="EnsemblPlants" id="OB01G26320.1">
    <property type="protein sequence ID" value="OB01G26320.1"/>
    <property type="gene ID" value="OB01G26320"/>
</dbReference>
<accession>J3L076</accession>
<name>J3L076_ORYBR</name>
<dbReference type="Proteomes" id="UP000006038">
    <property type="component" value="Chromosome 1"/>
</dbReference>
<protein>
    <submittedName>
        <fullName evidence="1">Uncharacterized protein</fullName>
    </submittedName>
</protein>
<dbReference type="HOGENOM" id="CLU_2801556_0_0_1"/>
<dbReference type="AlphaFoldDB" id="J3L076"/>
<sequence length="68" mass="8742">ADYRHQVLLFLNKFIIDVRIQIFWMQMYEDSCYVKTDYYIQYWFKIIWQHMKEKRDFVLSNGDYRIFQ</sequence>
<proteinExistence type="predicted"/>
<keyword evidence="2" id="KW-1185">Reference proteome</keyword>
<evidence type="ECO:0000313" key="2">
    <source>
        <dbReference type="Proteomes" id="UP000006038"/>
    </source>
</evidence>
<reference evidence="1" key="1">
    <citation type="journal article" date="2013" name="Nat. Commun.">
        <title>Whole-genome sequencing of Oryza brachyantha reveals mechanisms underlying Oryza genome evolution.</title>
        <authorList>
            <person name="Chen J."/>
            <person name="Huang Q."/>
            <person name="Gao D."/>
            <person name="Wang J."/>
            <person name="Lang Y."/>
            <person name="Liu T."/>
            <person name="Li B."/>
            <person name="Bai Z."/>
            <person name="Luis Goicoechea J."/>
            <person name="Liang C."/>
            <person name="Chen C."/>
            <person name="Zhang W."/>
            <person name="Sun S."/>
            <person name="Liao Y."/>
            <person name="Zhang X."/>
            <person name="Yang L."/>
            <person name="Song C."/>
            <person name="Wang M."/>
            <person name="Shi J."/>
            <person name="Liu G."/>
            <person name="Liu J."/>
            <person name="Zhou H."/>
            <person name="Zhou W."/>
            <person name="Yu Q."/>
            <person name="An N."/>
            <person name="Chen Y."/>
            <person name="Cai Q."/>
            <person name="Wang B."/>
            <person name="Liu B."/>
            <person name="Min J."/>
            <person name="Huang Y."/>
            <person name="Wu H."/>
            <person name="Li Z."/>
            <person name="Zhang Y."/>
            <person name="Yin Y."/>
            <person name="Song W."/>
            <person name="Jiang J."/>
            <person name="Jackson S.A."/>
            <person name="Wing R.A."/>
            <person name="Wang J."/>
            <person name="Chen M."/>
        </authorList>
    </citation>
    <scope>NUCLEOTIDE SEQUENCE [LARGE SCALE GENOMIC DNA]</scope>
    <source>
        <strain evidence="1">cv. IRGC 101232</strain>
    </source>
</reference>
<organism evidence="1">
    <name type="scientific">Oryza brachyantha</name>
    <name type="common">malo sina</name>
    <dbReference type="NCBI Taxonomy" id="4533"/>
    <lineage>
        <taxon>Eukaryota</taxon>
        <taxon>Viridiplantae</taxon>
        <taxon>Streptophyta</taxon>
        <taxon>Embryophyta</taxon>
        <taxon>Tracheophyta</taxon>
        <taxon>Spermatophyta</taxon>
        <taxon>Magnoliopsida</taxon>
        <taxon>Liliopsida</taxon>
        <taxon>Poales</taxon>
        <taxon>Poaceae</taxon>
        <taxon>BOP clade</taxon>
        <taxon>Oryzoideae</taxon>
        <taxon>Oryzeae</taxon>
        <taxon>Oryzinae</taxon>
        <taxon>Oryza</taxon>
    </lineage>
</organism>